<organism evidence="1 2">
    <name type="scientific">Saccharomycodes ludwigii</name>
    <dbReference type="NCBI Taxonomy" id="36035"/>
    <lineage>
        <taxon>Eukaryota</taxon>
        <taxon>Fungi</taxon>
        <taxon>Dikarya</taxon>
        <taxon>Ascomycota</taxon>
        <taxon>Saccharomycotina</taxon>
        <taxon>Saccharomycetes</taxon>
        <taxon>Saccharomycodales</taxon>
        <taxon>Saccharomycodaceae</taxon>
        <taxon>Saccharomycodes</taxon>
    </lineage>
</organism>
<reference evidence="2" key="1">
    <citation type="submission" date="2018-06" db="EMBL/GenBank/DDBJ databases">
        <authorList>
            <person name="Guldener U."/>
        </authorList>
    </citation>
    <scope>NUCLEOTIDE SEQUENCE [LARGE SCALE GENOMIC DNA]</scope>
    <source>
        <strain evidence="2">UTAD17</strain>
    </source>
</reference>
<name>A0A376BAQ0_9ASCO</name>
<evidence type="ECO:0000313" key="1">
    <source>
        <dbReference type="EMBL" id="SSD61210.1"/>
    </source>
</evidence>
<evidence type="ECO:0000313" key="2">
    <source>
        <dbReference type="Proteomes" id="UP000262825"/>
    </source>
</evidence>
<gene>
    <name evidence="1" type="ORF">SCODWIG_02971</name>
</gene>
<dbReference type="Proteomes" id="UP000262825">
    <property type="component" value="Unassembled WGS sequence"/>
</dbReference>
<dbReference type="EMBL" id="UFAJ01000607">
    <property type="protein sequence ID" value="SSD61210.1"/>
    <property type="molecule type" value="Genomic_DNA"/>
</dbReference>
<dbReference type="VEuPathDB" id="FungiDB:SCODWIG_02971"/>
<proteinExistence type="predicted"/>
<dbReference type="AlphaFoldDB" id="A0A376BAQ0"/>
<protein>
    <submittedName>
        <fullName evidence="1">Uncharacterized protein</fullName>
    </submittedName>
</protein>
<keyword evidence="2" id="KW-1185">Reference proteome</keyword>
<sequence length="605" mass="71078">MKALSKMEREEYDTLNYLQTLLSKKNPKHFYKQDTLALFVYYIPRIRTPISLYNFVKLFWDNSCYATDRNVQDFQLYLLHDATRAIFEFKYEVSEPTLSVSSFLNTWMQIINSNNNDTITLPHMVILSGILCSAKYKLENLSKKLVFLDDFETPHNLVLNQFNLGIRQNWMSSDKSLINKKIISLLVSITPVQGNSIIVENDQFNNIVSLILFSKIISPFFINNSELNFASKSFIQRYLGDMVQFIENHCNNNCQKFVQIIYDDVTKSAFNFDSDPKQQEQLQNNFLICIFSILSSCYVANTYAIANDKATIEKIMKIIATLFPLIYKWGKFDNYENVFHKSIFHFSQNVSTDDPNKTIEYLYKKVNENDESSVIFFLECLQNIPLSGKKIDNKYTSIIRENFLQSPTKSIKVNAHLALIHLFGDNVDDIDNVNFIGLFTYINNDLINSHYYKDLTCDQIILIMKKLVFSGTPLSACKDKDYYYYYYIKLFNSIEYELVNQVHCKDFPSIEKLIKSMILLLPDLISHYQSTAAIAKTNMDKTYKNSVRQIIDKLDLVLRYICNNYNDPDEMLKFYWYEVICNKSKWRDNEIGVRWWYKKVLQSKL</sequence>
<accession>A0A376BAQ0</accession>